<evidence type="ECO:0000313" key="3">
    <source>
        <dbReference type="Proteomes" id="UP000663889"/>
    </source>
</evidence>
<reference evidence="2" key="1">
    <citation type="submission" date="2021-02" db="EMBL/GenBank/DDBJ databases">
        <authorList>
            <person name="Nowell W R."/>
        </authorList>
    </citation>
    <scope>NUCLEOTIDE SEQUENCE</scope>
</reference>
<protein>
    <submittedName>
        <fullName evidence="2">Uncharacterized protein</fullName>
    </submittedName>
</protein>
<comment type="caution">
    <text evidence="2">The sequence shown here is derived from an EMBL/GenBank/DDBJ whole genome shotgun (WGS) entry which is preliminary data.</text>
</comment>
<dbReference type="Proteomes" id="UP000663889">
    <property type="component" value="Unassembled WGS sequence"/>
</dbReference>
<keyword evidence="1" id="KW-0812">Transmembrane</keyword>
<keyword evidence="1" id="KW-1133">Transmembrane helix</keyword>
<feature type="transmembrane region" description="Helical" evidence="1">
    <location>
        <begin position="6"/>
        <end position="25"/>
    </location>
</feature>
<evidence type="ECO:0000256" key="1">
    <source>
        <dbReference type="SAM" id="Phobius"/>
    </source>
</evidence>
<dbReference type="AlphaFoldDB" id="A0A814TT09"/>
<accession>A0A814TT09</accession>
<dbReference type="EMBL" id="CAJNOU010001182">
    <property type="protein sequence ID" value="CAF1165002.1"/>
    <property type="molecule type" value="Genomic_DNA"/>
</dbReference>
<sequence length="71" mass="8456">MPGIIIRILSFIFLLFFAYPLTLLLHPWWILIQPLGAYDIFSNMINELTIIMHLPENLSLSIQTGQWWWKL</sequence>
<keyword evidence="1" id="KW-0472">Membrane</keyword>
<organism evidence="2 3">
    <name type="scientific">Rotaria sordida</name>
    <dbReference type="NCBI Taxonomy" id="392033"/>
    <lineage>
        <taxon>Eukaryota</taxon>
        <taxon>Metazoa</taxon>
        <taxon>Spiralia</taxon>
        <taxon>Gnathifera</taxon>
        <taxon>Rotifera</taxon>
        <taxon>Eurotatoria</taxon>
        <taxon>Bdelloidea</taxon>
        <taxon>Philodinida</taxon>
        <taxon>Philodinidae</taxon>
        <taxon>Rotaria</taxon>
    </lineage>
</organism>
<proteinExistence type="predicted"/>
<evidence type="ECO:0000313" key="2">
    <source>
        <dbReference type="EMBL" id="CAF1165002.1"/>
    </source>
</evidence>
<name>A0A814TT09_9BILA</name>
<gene>
    <name evidence="2" type="ORF">SEV965_LOCUS19189</name>
</gene>